<name>A0A8S3B5R8_9BILA</name>
<evidence type="ECO:0000313" key="2">
    <source>
        <dbReference type="EMBL" id="CAF4793231.1"/>
    </source>
</evidence>
<evidence type="ECO:0000313" key="1">
    <source>
        <dbReference type="EMBL" id="CAF4774969.1"/>
    </source>
</evidence>
<protein>
    <submittedName>
        <fullName evidence="1">Uncharacterized protein</fullName>
    </submittedName>
</protein>
<comment type="caution">
    <text evidence="1">The sequence shown here is derived from an EMBL/GenBank/DDBJ whole genome shotgun (WGS) entry which is preliminary data.</text>
</comment>
<proteinExistence type="predicted"/>
<sequence>MNTLLMKKPINRFAARSRFSLPSMSVIGSAEPDVVKVKVYV</sequence>
<gene>
    <name evidence="2" type="ORF">BYL167_LOCUS47814</name>
    <name evidence="1" type="ORF">GIL414_LOCUS46101</name>
</gene>
<dbReference type="EMBL" id="CAJOBJ010143815">
    <property type="protein sequence ID" value="CAF4774969.1"/>
    <property type="molecule type" value="Genomic_DNA"/>
</dbReference>
<organism evidence="1 3">
    <name type="scientific">Rotaria magnacalcarata</name>
    <dbReference type="NCBI Taxonomy" id="392030"/>
    <lineage>
        <taxon>Eukaryota</taxon>
        <taxon>Metazoa</taxon>
        <taxon>Spiralia</taxon>
        <taxon>Gnathifera</taxon>
        <taxon>Rotifera</taxon>
        <taxon>Eurotatoria</taxon>
        <taxon>Bdelloidea</taxon>
        <taxon>Philodinida</taxon>
        <taxon>Philodinidae</taxon>
        <taxon>Rotaria</taxon>
    </lineage>
</organism>
<dbReference type="EMBL" id="CAJOBH010138447">
    <property type="protein sequence ID" value="CAF4793231.1"/>
    <property type="molecule type" value="Genomic_DNA"/>
</dbReference>
<evidence type="ECO:0000313" key="3">
    <source>
        <dbReference type="Proteomes" id="UP000681720"/>
    </source>
</evidence>
<dbReference type="Proteomes" id="UP000681967">
    <property type="component" value="Unassembled WGS sequence"/>
</dbReference>
<feature type="non-terminal residue" evidence="1">
    <location>
        <position position="1"/>
    </location>
</feature>
<dbReference type="AlphaFoldDB" id="A0A8S3B5R8"/>
<dbReference type="Proteomes" id="UP000681720">
    <property type="component" value="Unassembled WGS sequence"/>
</dbReference>
<reference evidence="1" key="1">
    <citation type="submission" date="2021-02" db="EMBL/GenBank/DDBJ databases">
        <authorList>
            <person name="Nowell W R."/>
        </authorList>
    </citation>
    <scope>NUCLEOTIDE SEQUENCE</scope>
</reference>
<accession>A0A8S3B5R8</accession>